<dbReference type="CDD" id="cd01949">
    <property type="entry name" value="GGDEF"/>
    <property type="match status" value="1"/>
</dbReference>
<sequence>MPVQDPGSPPITSDVNAQLVQALRERELLLENAGVGIVFVKQRTILQCNQRYAEIFGFDSPQAIAGTSVKSIYPDESDYRQLGAEAYPVMATGQRFKTERLMKRVSGPLFWCSLTGRLINPDDPAEGSIWIVDDIDEQKRAEAALQAITAEQQLIFDHAMVGIVFLRERRVTRCNRAFEELFGYAPGELDGSSSRQWYLSDAAWEEAGQRCYEPFSQGRAFQGEMELRKKDGSPLLCEVRSKAIDAGDLSQGSIWITMDISARKLAEAALVRAKGELEHLVDKRTRQLSQTVQALEQKIHEQQAAEAHIQRLAHFDALTGLPNRVLLNDRAGQAIEIARRHGETLAVLFLDLDHFKKVNDSLGHRVGDELLRQLAARLKGAVREQDTVSRLGGDEFILVLPGTDMQGATHVAVKVMELAALPFQIEQNELAVTPSIGIALFPGDGEDFDTLCKCADTAMYRAKRDGRNALRFFTGEMQAQSVRALTLENALRRALEREQLALHYQPQVELLSGRVIGAEALLRWCHPELGAISPTEFIPVAESCGLILPIGEWVLRSAVQQLRRWMDAGLGELTMAVNLSSVQFRHADLPALVSRILDEAGVPARLLELELTEGVAMVDPLGAIAVMNDLHARGIRLSIDDFGTGYSSLSYLKKFRVYKLKIDQSFVRDLTDDPEDRAIVSAIISMAGSLGLQTIAEGVETVGQLAYLRERGCTEVQGYHFSRPLAAADFESYVRGGSRG</sequence>
<dbReference type="Proteomes" id="UP001177769">
    <property type="component" value="Chromosome"/>
</dbReference>
<gene>
    <name evidence="6" type="ORF">PFX98_05355</name>
</gene>
<reference evidence="6" key="1">
    <citation type="submission" date="2023-01" db="EMBL/GenBank/DDBJ databases">
        <title>Whole genome sequence of Paucibacter sp. S2-9 isolated from pond sediment.</title>
        <authorList>
            <person name="Jung J.Y."/>
        </authorList>
    </citation>
    <scope>NUCLEOTIDE SEQUENCE</scope>
    <source>
        <strain evidence="6">S2-9</strain>
    </source>
</reference>
<dbReference type="SMART" id="SM00091">
    <property type="entry name" value="PAS"/>
    <property type="match status" value="2"/>
</dbReference>
<dbReference type="InterPro" id="IPR001610">
    <property type="entry name" value="PAC"/>
</dbReference>
<dbReference type="AlphaFoldDB" id="A0AA95NGC2"/>
<dbReference type="PROSITE" id="PS50883">
    <property type="entry name" value="EAL"/>
    <property type="match status" value="1"/>
</dbReference>
<dbReference type="SUPFAM" id="SSF55073">
    <property type="entry name" value="Nucleotide cyclase"/>
    <property type="match status" value="1"/>
</dbReference>
<dbReference type="InterPro" id="IPR043128">
    <property type="entry name" value="Rev_trsase/Diguanyl_cyclase"/>
</dbReference>
<dbReference type="InterPro" id="IPR035965">
    <property type="entry name" value="PAS-like_dom_sf"/>
</dbReference>
<evidence type="ECO:0000259" key="5">
    <source>
        <dbReference type="PROSITE" id="PS50887"/>
    </source>
</evidence>
<dbReference type="InterPro" id="IPR052155">
    <property type="entry name" value="Biofilm_reg_signaling"/>
</dbReference>
<dbReference type="InterPro" id="IPR035919">
    <property type="entry name" value="EAL_sf"/>
</dbReference>
<dbReference type="InterPro" id="IPR000700">
    <property type="entry name" value="PAS-assoc_C"/>
</dbReference>
<dbReference type="InterPro" id="IPR000160">
    <property type="entry name" value="GGDEF_dom"/>
</dbReference>
<dbReference type="EMBL" id="CP116346">
    <property type="protein sequence ID" value="WIT13033.1"/>
    <property type="molecule type" value="Genomic_DNA"/>
</dbReference>
<dbReference type="Gene3D" id="3.30.70.270">
    <property type="match status" value="1"/>
</dbReference>
<protein>
    <submittedName>
        <fullName evidence="6">EAL domain-containing protein</fullName>
    </submittedName>
</protein>
<dbReference type="SMART" id="SM00086">
    <property type="entry name" value="PAC"/>
    <property type="match status" value="2"/>
</dbReference>
<evidence type="ECO:0000313" key="7">
    <source>
        <dbReference type="Proteomes" id="UP001177769"/>
    </source>
</evidence>
<dbReference type="InterPro" id="IPR029787">
    <property type="entry name" value="Nucleotide_cyclase"/>
</dbReference>
<dbReference type="NCBIfam" id="TIGR00254">
    <property type="entry name" value="GGDEF"/>
    <property type="match status" value="1"/>
</dbReference>
<dbReference type="NCBIfam" id="TIGR00229">
    <property type="entry name" value="sensory_box"/>
    <property type="match status" value="2"/>
</dbReference>
<dbReference type="FunFam" id="3.20.20.450:FF:000001">
    <property type="entry name" value="Cyclic di-GMP phosphodiesterase yahA"/>
    <property type="match status" value="1"/>
</dbReference>
<dbReference type="SMART" id="SM00052">
    <property type="entry name" value="EAL"/>
    <property type="match status" value="1"/>
</dbReference>
<evidence type="ECO:0000313" key="6">
    <source>
        <dbReference type="EMBL" id="WIT13033.1"/>
    </source>
</evidence>
<dbReference type="GO" id="GO:0071732">
    <property type="term" value="P:cellular response to nitric oxide"/>
    <property type="evidence" value="ECO:0007669"/>
    <property type="project" value="UniProtKB-ARBA"/>
</dbReference>
<dbReference type="CDD" id="cd00130">
    <property type="entry name" value="PAS"/>
    <property type="match status" value="2"/>
</dbReference>
<evidence type="ECO:0000256" key="2">
    <source>
        <dbReference type="SAM" id="Coils"/>
    </source>
</evidence>
<dbReference type="Gene3D" id="3.20.20.450">
    <property type="entry name" value="EAL domain"/>
    <property type="match status" value="1"/>
</dbReference>
<dbReference type="CDD" id="cd01948">
    <property type="entry name" value="EAL"/>
    <property type="match status" value="1"/>
</dbReference>
<evidence type="ECO:0000256" key="1">
    <source>
        <dbReference type="ARBA" id="ARBA00051114"/>
    </source>
</evidence>
<organism evidence="6 7">
    <name type="scientific">Paucibacter sediminis</name>
    <dbReference type="NCBI Taxonomy" id="3019553"/>
    <lineage>
        <taxon>Bacteria</taxon>
        <taxon>Pseudomonadati</taxon>
        <taxon>Pseudomonadota</taxon>
        <taxon>Betaproteobacteria</taxon>
        <taxon>Burkholderiales</taxon>
        <taxon>Sphaerotilaceae</taxon>
        <taxon>Roseateles</taxon>
    </lineage>
</organism>
<evidence type="ECO:0000259" key="3">
    <source>
        <dbReference type="PROSITE" id="PS50113"/>
    </source>
</evidence>
<evidence type="ECO:0000259" key="4">
    <source>
        <dbReference type="PROSITE" id="PS50883"/>
    </source>
</evidence>
<dbReference type="SMART" id="SM00267">
    <property type="entry name" value="GGDEF"/>
    <property type="match status" value="1"/>
</dbReference>
<comment type="catalytic activity">
    <reaction evidence="1">
        <text>3',3'-c-di-GMP + H2O = 5'-phosphoguanylyl(3'-&gt;5')guanosine + H(+)</text>
        <dbReference type="Rhea" id="RHEA:24902"/>
        <dbReference type="ChEBI" id="CHEBI:15377"/>
        <dbReference type="ChEBI" id="CHEBI:15378"/>
        <dbReference type="ChEBI" id="CHEBI:58754"/>
        <dbReference type="ChEBI" id="CHEBI:58805"/>
        <dbReference type="EC" id="3.1.4.52"/>
    </reaction>
    <physiologicalReaction direction="left-to-right" evidence="1">
        <dbReference type="Rhea" id="RHEA:24903"/>
    </physiologicalReaction>
</comment>
<feature type="domain" description="GGDEF" evidence="5">
    <location>
        <begin position="343"/>
        <end position="475"/>
    </location>
</feature>
<dbReference type="RefSeq" id="WP_285234136.1">
    <property type="nucleotide sequence ID" value="NZ_CP116346.1"/>
</dbReference>
<dbReference type="PROSITE" id="PS50887">
    <property type="entry name" value="GGDEF"/>
    <property type="match status" value="1"/>
</dbReference>
<accession>A0AA95NGC2</accession>
<dbReference type="PANTHER" id="PTHR44757:SF2">
    <property type="entry name" value="BIOFILM ARCHITECTURE MAINTENANCE PROTEIN MBAA"/>
    <property type="match status" value="1"/>
</dbReference>
<keyword evidence="2" id="KW-0175">Coiled coil</keyword>
<dbReference type="Pfam" id="PF00563">
    <property type="entry name" value="EAL"/>
    <property type="match status" value="1"/>
</dbReference>
<proteinExistence type="predicted"/>
<name>A0AA95NGC2_9BURK</name>
<dbReference type="PANTHER" id="PTHR44757">
    <property type="entry name" value="DIGUANYLATE CYCLASE DGCP"/>
    <property type="match status" value="1"/>
</dbReference>
<dbReference type="GO" id="GO:0071111">
    <property type="term" value="F:cyclic-guanylate-specific phosphodiesterase activity"/>
    <property type="evidence" value="ECO:0007669"/>
    <property type="project" value="UniProtKB-EC"/>
</dbReference>
<feature type="domain" description="PAC" evidence="3">
    <location>
        <begin position="221"/>
        <end position="272"/>
    </location>
</feature>
<dbReference type="Pfam" id="PF13426">
    <property type="entry name" value="PAS_9"/>
    <property type="match status" value="2"/>
</dbReference>
<dbReference type="InterPro" id="IPR000014">
    <property type="entry name" value="PAS"/>
</dbReference>
<dbReference type="Pfam" id="PF00990">
    <property type="entry name" value="GGDEF"/>
    <property type="match status" value="1"/>
</dbReference>
<dbReference type="SUPFAM" id="SSF141868">
    <property type="entry name" value="EAL domain-like"/>
    <property type="match status" value="1"/>
</dbReference>
<keyword evidence="7" id="KW-1185">Reference proteome</keyword>
<dbReference type="Gene3D" id="3.30.450.20">
    <property type="entry name" value="PAS domain"/>
    <property type="match status" value="2"/>
</dbReference>
<dbReference type="SUPFAM" id="SSF55785">
    <property type="entry name" value="PYP-like sensor domain (PAS domain)"/>
    <property type="match status" value="2"/>
</dbReference>
<dbReference type="KEGG" id="pais:PFX98_05355"/>
<feature type="domain" description="EAL" evidence="4">
    <location>
        <begin position="484"/>
        <end position="738"/>
    </location>
</feature>
<dbReference type="InterPro" id="IPR001633">
    <property type="entry name" value="EAL_dom"/>
</dbReference>
<dbReference type="PROSITE" id="PS50113">
    <property type="entry name" value="PAC"/>
    <property type="match status" value="1"/>
</dbReference>
<feature type="coiled-coil region" evidence="2">
    <location>
        <begin position="263"/>
        <end position="305"/>
    </location>
</feature>
<dbReference type="FunFam" id="3.30.70.270:FF:000001">
    <property type="entry name" value="Diguanylate cyclase domain protein"/>
    <property type="match status" value="1"/>
</dbReference>